<sequence length="190" mass="21871">MKTCEVDNCTRKYCAKGYCKTHYERHRKHGSPHVVLPGGNPAIDPSIRFWGRVGQSYLGCWLWQGYIRPDGYGEFAVSHRKSMPAHVFSYTDTYGPLPEGLELDHLCRVHSCVRPDHLEAVTHQTNTLRGVGPAAQNAKKIHCPQGHPYDASNTSIYKNRRRCRECNRIREYRRNHDLSSTAPVPRMRIR</sequence>
<dbReference type="SUPFAM" id="SSF54060">
    <property type="entry name" value="His-Me finger endonucleases"/>
    <property type="match status" value="1"/>
</dbReference>
<dbReference type="InterPro" id="IPR003615">
    <property type="entry name" value="HNH_nuc"/>
</dbReference>
<name>A0A0F9VPV7_9ZZZZ</name>
<organism evidence="2">
    <name type="scientific">marine sediment metagenome</name>
    <dbReference type="NCBI Taxonomy" id="412755"/>
    <lineage>
        <taxon>unclassified sequences</taxon>
        <taxon>metagenomes</taxon>
        <taxon>ecological metagenomes</taxon>
    </lineage>
</organism>
<reference evidence="2" key="1">
    <citation type="journal article" date="2015" name="Nature">
        <title>Complex archaea that bridge the gap between prokaryotes and eukaryotes.</title>
        <authorList>
            <person name="Spang A."/>
            <person name="Saw J.H."/>
            <person name="Jorgensen S.L."/>
            <person name="Zaremba-Niedzwiedzka K."/>
            <person name="Martijn J."/>
            <person name="Lind A.E."/>
            <person name="van Eijk R."/>
            <person name="Schleper C."/>
            <person name="Guy L."/>
            <person name="Ettema T.J."/>
        </authorList>
    </citation>
    <scope>NUCLEOTIDE SEQUENCE</scope>
</reference>
<feature type="domain" description="HNH nuclease" evidence="1">
    <location>
        <begin position="85"/>
        <end position="127"/>
    </location>
</feature>
<dbReference type="GO" id="GO:0004519">
    <property type="term" value="F:endonuclease activity"/>
    <property type="evidence" value="ECO:0007669"/>
    <property type="project" value="InterPro"/>
</dbReference>
<dbReference type="InterPro" id="IPR044930">
    <property type="entry name" value="Homing_endonuclease_His-Me"/>
</dbReference>
<dbReference type="Pfam" id="PF13392">
    <property type="entry name" value="HNH_3"/>
    <property type="match status" value="1"/>
</dbReference>
<comment type="caution">
    <text evidence="2">The sequence shown here is derived from an EMBL/GenBank/DDBJ whole genome shotgun (WGS) entry which is preliminary data.</text>
</comment>
<dbReference type="EMBL" id="LAZR01000466">
    <property type="protein sequence ID" value="KKN67778.1"/>
    <property type="molecule type" value="Genomic_DNA"/>
</dbReference>
<proteinExistence type="predicted"/>
<dbReference type="Gene3D" id="3.90.75.10">
    <property type="entry name" value="Homing Intron 3 (I-ppo) Encoded Endonuclease, Chain A"/>
    <property type="match status" value="1"/>
</dbReference>
<protein>
    <recommendedName>
        <fullName evidence="1">HNH nuclease domain-containing protein</fullName>
    </recommendedName>
</protein>
<evidence type="ECO:0000259" key="1">
    <source>
        <dbReference type="Pfam" id="PF13392"/>
    </source>
</evidence>
<dbReference type="AlphaFoldDB" id="A0A0F9VPV7"/>
<accession>A0A0F9VPV7</accession>
<dbReference type="InterPro" id="IPR044925">
    <property type="entry name" value="His-Me_finger_sf"/>
</dbReference>
<evidence type="ECO:0000313" key="2">
    <source>
        <dbReference type="EMBL" id="KKN67778.1"/>
    </source>
</evidence>
<gene>
    <name evidence="2" type="ORF">LCGC14_0458110</name>
</gene>